<comment type="caution">
    <text evidence="1">The sequence shown here is derived from an EMBL/GenBank/DDBJ whole genome shotgun (WGS) entry which is preliminary data.</text>
</comment>
<gene>
    <name evidence="1" type="ORF">RHMOL_Rhmol02G0048600</name>
</gene>
<keyword evidence="2" id="KW-1185">Reference proteome</keyword>
<sequence length="243" mass="26934">MFLVFSPFALWFQRSLTQNPKLLQIAVFLSPQASARAKPMYPKVKVRELGEDDLIAFKVHEGPLKDFESRPTHDLSSSVTKCEDDSPRSVVRIPESYISNSAIRMTPLSKAEGKSDNKVKHAEDNKQNVKATSVLRPRAVLSSPDNDGVIGNRNKDGVIGNRSKAKAELLSGLKNHNLCQNRHTRCKVTPKRSTNENSITKKGESKEAGDSKSELKVRGRSTIANPTQRVHLGKGKPNLEVKL</sequence>
<dbReference type="EMBL" id="CM046389">
    <property type="protein sequence ID" value="KAI8566541.1"/>
    <property type="molecule type" value="Genomic_DNA"/>
</dbReference>
<organism evidence="1 2">
    <name type="scientific">Rhododendron molle</name>
    <name type="common">Chinese azalea</name>
    <name type="synonym">Azalea mollis</name>
    <dbReference type="NCBI Taxonomy" id="49168"/>
    <lineage>
        <taxon>Eukaryota</taxon>
        <taxon>Viridiplantae</taxon>
        <taxon>Streptophyta</taxon>
        <taxon>Embryophyta</taxon>
        <taxon>Tracheophyta</taxon>
        <taxon>Spermatophyta</taxon>
        <taxon>Magnoliopsida</taxon>
        <taxon>eudicotyledons</taxon>
        <taxon>Gunneridae</taxon>
        <taxon>Pentapetalae</taxon>
        <taxon>asterids</taxon>
        <taxon>Ericales</taxon>
        <taxon>Ericaceae</taxon>
        <taxon>Ericoideae</taxon>
        <taxon>Rhodoreae</taxon>
        <taxon>Rhododendron</taxon>
    </lineage>
</organism>
<protein>
    <submittedName>
        <fullName evidence="1">Uncharacterized protein</fullName>
    </submittedName>
</protein>
<accession>A0ACC0PN32</accession>
<name>A0ACC0PN32_RHOML</name>
<proteinExistence type="predicted"/>
<evidence type="ECO:0000313" key="1">
    <source>
        <dbReference type="EMBL" id="KAI8566541.1"/>
    </source>
</evidence>
<evidence type="ECO:0000313" key="2">
    <source>
        <dbReference type="Proteomes" id="UP001062846"/>
    </source>
</evidence>
<reference evidence="1" key="1">
    <citation type="submission" date="2022-02" db="EMBL/GenBank/DDBJ databases">
        <title>Plant Genome Project.</title>
        <authorList>
            <person name="Zhang R.-G."/>
        </authorList>
    </citation>
    <scope>NUCLEOTIDE SEQUENCE</scope>
    <source>
        <strain evidence="1">AT1</strain>
    </source>
</reference>
<dbReference type="Proteomes" id="UP001062846">
    <property type="component" value="Chromosome 2"/>
</dbReference>